<dbReference type="InterPro" id="IPR036291">
    <property type="entry name" value="NAD(P)-bd_dom_sf"/>
</dbReference>
<evidence type="ECO:0000256" key="10">
    <source>
        <dbReference type="ARBA" id="ARBA00048126"/>
    </source>
</evidence>
<comment type="catalytic activity">
    <reaction evidence="10">
        <text>(R)-2-hydroxyglutarate + NAD(+) = 2-oxoglutarate + NADH + H(+)</text>
        <dbReference type="Rhea" id="RHEA:49612"/>
        <dbReference type="ChEBI" id="CHEBI:15378"/>
        <dbReference type="ChEBI" id="CHEBI:15801"/>
        <dbReference type="ChEBI" id="CHEBI:16810"/>
        <dbReference type="ChEBI" id="CHEBI:57540"/>
        <dbReference type="ChEBI" id="CHEBI:57945"/>
        <dbReference type="EC" id="1.1.1.399"/>
    </reaction>
</comment>
<keyword evidence="7 12" id="KW-0560">Oxidoreductase</keyword>
<dbReference type="Pfam" id="PF00389">
    <property type="entry name" value="2-Hacid_dh"/>
    <property type="match status" value="1"/>
</dbReference>
<name>A0A9D1AGC7_9FIRM</name>
<evidence type="ECO:0000256" key="4">
    <source>
        <dbReference type="ARBA" id="ARBA00013001"/>
    </source>
</evidence>
<dbReference type="SUPFAM" id="SSF55021">
    <property type="entry name" value="ACT-like"/>
    <property type="match status" value="1"/>
</dbReference>
<dbReference type="PANTHER" id="PTHR42938">
    <property type="entry name" value="FORMATE DEHYDROGENASE 1"/>
    <property type="match status" value="1"/>
</dbReference>
<dbReference type="Proteomes" id="UP000824179">
    <property type="component" value="Unassembled WGS sequence"/>
</dbReference>
<comment type="caution">
    <text evidence="14">The sequence shown here is derived from an EMBL/GenBank/DDBJ whole genome shotgun (WGS) entry which is preliminary data.</text>
</comment>
<dbReference type="InterPro" id="IPR045865">
    <property type="entry name" value="ACT-like_dom_sf"/>
</dbReference>
<evidence type="ECO:0000256" key="7">
    <source>
        <dbReference type="ARBA" id="ARBA00023002"/>
    </source>
</evidence>
<dbReference type="Gene3D" id="3.40.50.720">
    <property type="entry name" value="NAD(P)-binding Rossmann-like Domain"/>
    <property type="match status" value="2"/>
</dbReference>
<evidence type="ECO:0000256" key="11">
    <source>
        <dbReference type="ARBA" id="ARBA00048731"/>
    </source>
</evidence>
<dbReference type="GO" id="GO:0051287">
    <property type="term" value="F:NAD binding"/>
    <property type="evidence" value="ECO:0007669"/>
    <property type="project" value="InterPro"/>
</dbReference>
<dbReference type="PROSITE" id="PS51671">
    <property type="entry name" value="ACT"/>
    <property type="match status" value="1"/>
</dbReference>
<comment type="catalytic activity">
    <reaction evidence="11">
        <text>(2R)-3-phosphoglycerate + NAD(+) = 3-phosphooxypyruvate + NADH + H(+)</text>
        <dbReference type="Rhea" id="RHEA:12641"/>
        <dbReference type="ChEBI" id="CHEBI:15378"/>
        <dbReference type="ChEBI" id="CHEBI:18110"/>
        <dbReference type="ChEBI" id="CHEBI:57540"/>
        <dbReference type="ChEBI" id="CHEBI:57945"/>
        <dbReference type="ChEBI" id="CHEBI:58272"/>
        <dbReference type="EC" id="1.1.1.95"/>
    </reaction>
</comment>
<dbReference type="EC" id="1.1.1.95" evidence="5"/>
<dbReference type="SUPFAM" id="SSF51735">
    <property type="entry name" value="NAD(P)-binding Rossmann-fold domains"/>
    <property type="match status" value="1"/>
</dbReference>
<dbReference type="CDD" id="cd12174">
    <property type="entry name" value="PGDH_like_3"/>
    <property type="match status" value="1"/>
</dbReference>
<dbReference type="SUPFAM" id="SSF52283">
    <property type="entry name" value="Formate/glycerate dehydrogenase catalytic domain-like"/>
    <property type="match status" value="1"/>
</dbReference>
<dbReference type="InterPro" id="IPR029752">
    <property type="entry name" value="D-isomer_DH_CS1"/>
</dbReference>
<dbReference type="Pfam" id="PF02826">
    <property type="entry name" value="2-Hacid_dh_C"/>
    <property type="match status" value="1"/>
</dbReference>
<evidence type="ECO:0000256" key="8">
    <source>
        <dbReference type="ARBA" id="ARBA00023027"/>
    </source>
</evidence>
<evidence type="ECO:0000313" key="15">
    <source>
        <dbReference type="Proteomes" id="UP000824179"/>
    </source>
</evidence>
<evidence type="ECO:0000256" key="3">
    <source>
        <dbReference type="ARBA" id="ARBA00005854"/>
    </source>
</evidence>
<dbReference type="EC" id="1.1.1.399" evidence="4"/>
<comment type="pathway">
    <text evidence="2">Amino-acid biosynthesis; L-serine biosynthesis; L-serine from 3-phospho-D-glycerate: step 1/3.</text>
</comment>
<comment type="similarity">
    <text evidence="3 12">Belongs to the D-isomer specific 2-hydroxyacid dehydrogenase family.</text>
</comment>
<proteinExistence type="inferred from homology"/>
<organism evidence="14 15">
    <name type="scientific">Candidatus Coproplasma stercoripullorum</name>
    <dbReference type="NCBI Taxonomy" id="2840751"/>
    <lineage>
        <taxon>Bacteria</taxon>
        <taxon>Bacillati</taxon>
        <taxon>Bacillota</taxon>
        <taxon>Clostridia</taxon>
        <taxon>Eubacteriales</taxon>
        <taxon>Candidatus Coproplasma</taxon>
    </lineage>
</organism>
<keyword evidence="8" id="KW-0520">NAD</keyword>
<dbReference type="InterPro" id="IPR006139">
    <property type="entry name" value="D-isomer_2_OHA_DH_cat_dom"/>
</dbReference>
<dbReference type="InterPro" id="IPR002912">
    <property type="entry name" value="ACT_dom"/>
</dbReference>
<dbReference type="PROSITE" id="PS00065">
    <property type="entry name" value="D_2_HYDROXYACID_DH_1"/>
    <property type="match status" value="1"/>
</dbReference>
<evidence type="ECO:0000256" key="6">
    <source>
        <dbReference type="ARBA" id="ARBA00021582"/>
    </source>
</evidence>
<dbReference type="AlphaFoldDB" id="A0A9D1AGC7"/>
<evidence type="ECO:0000256" key="5">
    <source>
        <dbReference type="ARBA" id="ARBA00013143"/>
    </source>
</evidence>
<dbReference type="GO" id="GO:0004617">
    <property type="term" value="F:phosphoglycerate dehydrogenase activity"/>
    <property type="evidence" value="ECO:0007669"/>
    <property type="project" value="UniProtKB-EC"/>
</dbReference>
<reference evidence="14" key="1">
    <citation type="submission" date="2020-10" db="EMBL/GenBank/DDBJ databases">
        <authorList>
            <person name="Gilroy R."/>
        </authorList>
    </citation>
    <scope>NUCLEOTIDE SEQUENCE</scope>
    <source>
        <strain evidence="14">ChiW25-3613</strain>
    </source>
</reference>
<dbReference type="PANTHER" id="PTHR42938:SF47">
    <property type="entry name" value="HYDROXYPYRUVATE REDUCTASE"/>
    <property type="match status" value="1"/>
</dbReference>
<evidence type="ECO:0000256" key="1">
    <source>
        <dbReference type="ARBA" id="ARBA00003800"/>
    </source>
</evidence>
<comment type="function">
    <text evidence="1">Catalyzes the reversible oxidation of 3-phospho-D-glycerate to 3-phosphonooxypyruvate, the first step of the phosphorylated L-serine biosynthesis pathway. Also catalyzes the reversible oxidation of 2-hydroxyglutarate to 2-oxoglutarate.</text>
</comment>
<evidence type="ECO:0000256" key="9">
    <source>
        <dbReference type="ARBA" id="ARBA00030455"/>
    </source>
</evidence>
<dbReference type="InterPro" id="IPR029753">
    <property type="entry name" value="D-isomer_DH_CS"/>
</dbReference>
<evidence type="ECO:0000256" key="12">
    <source>
        <dbReference type="RuleBase" id="RU003719"/>
    </source>
</evidence>
<protein>
    <recommendedName>
        <fullName evidence="6">D-3-phosphoglycerate dehydrogenase</fullName>
        <ecNumber evidence="4">1.1.1.399</ecNumber>
        <ecNumber evidence="5">1.1.1.95</ecNumber>
    </recommendedName>
    <alternativeName>
        <fullName evidence="9">2-oxoglutarate reductase</fullName>
    </alternativeName>
</protein>
<accession>A0A9D1AGC7</accession>
<dbReference type="Gene3D" id="3.30.70.260">
    <property type="match status" value="1"/>
</dbReference>
<sequence length="387" mass="41001">MAKQILKLNAISPLADAIFAGYGYGDSCENPDGIMVRSAQMADYNVGDKLVAVARAGAGTNNIPVADYAEKGIVVFNTPGANANAVKELVICELLLGGRKITEAIDWVKTLKSEGDNVGKLVEKGKSKFVGSEIKGKMLGVIGLGAIGVEVANAAYGLGMEVCGTDPYLSTLNALALSPHIKVVATREEIYKTADFITIHAPATSDTKGMINKDTIAQMKDGVVIINDSRGELVNTDDIIAALESGKVGRYITDFPNAKLIGVKNCICVPHLGASTPEAEDNCAVMAAHQLVDYIENGNIANSVNYPSVSLARDEGKGRIQILHRNVKNIITKFTLAISEQALNIAHMASSSRGEYACSILEIDGAVPDKTIESIKKVEGVLRVRSL</sequence>
<evidence type="ECO:0000259" key="13">
    <source>
        <dbReference type="PROSITE" id="PS51671"/>
    </source>
</evidence>
<gene>
    <name evidence="14" type="ORF">IAB90_04115</name>
</gene>
<dbReference type="PROSITE" id="PS00671">
    <property type="entry name" value="D_2_HYDROXYACID_DH_3"/>
    <property type="match status" value="1"/>
</dbReference>
<evidence type="ECO:0000313" key="14">
    <source>
        <dbReference type="EMBL" id="HIR39550.1"/>
    </source>
</evidence>
<evidence type="ECO:0000256" key="2">
    <source>
        <dbReference type="ARBA" id="ARBA00005216"/>
    </source>
</evidence>
<dbReference type="EMBL" id="DVHB01000072">
    <property type="protein sequence ID" value="HIR39550.1"/>
    <property type="molecule type" value="Genomic_DNA"/>
</dbReference>
<dbReference type="PROSITE" id="PS00670">
    <property type="entry name" value="D_2_HYDROXYACID_DH_2"/>
    <property type="match status" value="1"/>
</dbReference>
<feature type="domain" description="ACT" evidence="13">
    <location>
        <begin position="319"/>
        <end position="387"/>
    </location>
</feature>
<reference evidence="14" key="2">
    <citation type="journal article" date="2021" name="PeerJ">
        <title>Extensive microbial diversity within the chicken gut microbiome revealed by metagenomics and culture.</title>
        <authorList>
            <person name="Gilroy R."/>
            <person name="Ravi A."/>
            <person name="Getino M."/>
            <person name="Pursley I."/>
            <person name="Horton D.L."/>
            <person name="Alikhan N.F."/>
            <person name="Baker D."/>
            <person name="Gharbi K."/>
            <person name="Hall N."/>
            <person name="Watson M."/>
            <person name="Adriaenssens E.M."/>
            <person name="Foster-Nyarko E."/>
            <person name="Jarju S."/>
            <person name="Secka A."/>
            <person name="Antonio M."/>
            <person name="Oren A."/>
            <person name="Chaudhuri R.R."/>
            <person name="La Ragione R."/>
            <person name="Hildebrand F."/>
            <person name="Pallen M.J."/>
        </authorList>
    </citation>
    <scope>NUCLEOTIDE SEQUENCE</scope>
    <source>
        <strain evidence="14">ChiW25-3613</strain>
    </source>
</reference>
<dbReference type="InterPro" id="IPR006140">
    <property type="entry name" value="D-isomer_DH_NAD-bd"/>
</dbReference>